<dbReference type="PANTHER" id="PTHR32002:SF35">
    <property type="entry name" value="PROTEIN NLP6"/>
    <property type="match status" value="1"/>
</dbReference>
<dbReference type="EMBL" id="CM018046">
    <property type="protein sequence ID" value="KAA8526134.1"/>
    <property type="molecule type" value="Genomic_DNA"/>
</dbReference>
<reference evidence="1 2" key="1">
    <citation type="submission" date="2019-09" db="EMBL/GenBank/DDBJ databases">
        <title>A chromosome-level genome assembly of the Chinese tupelo Nyssa sinensis.</title>
        <authorList>
            <person name="Yang X."/>
            <person name="Kang M."/>
            <person name="Yang Y."/>
            <person name="Xiong H."/>
            <person name="Wang M."/>
            <person name="Zhang Z."/>
            <person name="Wang Z."/>
            <person name="Wu H."/>
            <person name="Ma T."/>
            <person name="Liu J."/>
            <person name="Xi Z."/>
        </authorList>
    </citation>
    <scope>NUCLEOTIDE SEQUENCE [LARGE SCALE GENOMIC DNA]</scope>
    <source>
        <strain evidence="1">J267</strain>
        <tissue evidence="1">Leaf</tissue>
    </source>
</reference>
<dbReference type="GO" id="GO:0003700">
    <property type="term" value="F:DNA-binding transcription factor activity"/>
    <property type="evidence" value="ECO:0007669"/>
    <property type="project" value="InterPro"/>
</dbReference>
<dbReference type="PANTHER" id="PTHR32002">
    <property type="entry name" value="PROTEIN NLP8"/>
    <property type="match status" value="1"/>
</dbReference>
<keyword evidence="2" id="KW-1185">Reference proteome</keyword>
<dbReference type="Proteomes" id="UP000325577">
    <property type="component" value="Linkage Group LG3"/>
</dbReference>
<evidence type="ECO:0000313" key="1">
    <source>
        <dbReference type="EMBL" id="KAA8526134.1"/>
    </source>
</evidence>
<sequence length="535" mass="59459">MEAKHTSRTMGQGQLYCSGSRPVHLIPGTSLNPVVRHHRPVAKALSESRSGEIKKKIKSGLESVYPGIKNYAYPLKVLVQFWALKAAPDGRRYLATTSDRIFRLSNYDEGLFRYWAHCRSRDYFVDGGPEAEDAFCQGELAWTQEAWQRSTKDHPELNHALHFALPVVEPSSTSAQHSQSQTVVGLLEIVVIPNYNNNSGYAEAGEEVTKIREALEVAKALSESRNGEIKMKIKSGLESVYPGTKSYADYFVDGSPEAEDAFCQSEPAWTQEAWQRSTKDHPELNHALHFALPVVEPSSTSAQHSQSLSVVGLLEIVVMPNYNNSGYAEVEEEVTKILEALEGKNVLVIGTTSEVAFLDSVGICAAFSYIYRVPTLKTEDAKKVLHQLNVFSEDDIDAAAEALNDMPIKKLYMVVEMACPRRTRSEERKSPEYEGMNPLKTGMDRDSVSLVDDDGGEVFGSDSIIEYMATKLSSLAPRNEYPQLNHAVRCNIRESLALPVLEPSDGHCVGVLELTLTSEYLDYAYERPSFLASFT</sequence>
<evidence type="ECO:0000313" key="2">
    <source>
        <dbReference type="Proteomes" id="UP000325577"/>
    </source>
</evidence>
<proteinExistence type="predicted"/>
<accession>A0A5J5A7F8</accession>
<protein>
    <submittedName>
        <fullName evidence="1">Uncharacterized protein</fullName>
    </submittedName>
</protein>
<organism evidence="1 2">
    <name type="scientific">Nyssa sinensis</name>
    <dbReference type="NCBI Taxonomy" id="561372"/>
    <lineage>
        <taxon>Eukaryota</taxon>
        <taxon>Viridiplantae</taxon>
        <taxon>Streptophyta</taxon>
        <taxon>Embryophyta</taxon>
        <taxon>Tracheophyta</taxon>
        <taxon>Spermatophyta</taxon>
        <taxon>Magnoliopsida</taxon>
        <taxon>eudicotyledons</taxon>
        <taxon>Gunneridae</taxon>
        <taxon>Pentapetalae</taxon>
        <taxon>asterids</taxon>
        <taxon>Cornales</taxon>
        <taxon>Nyssaceae</taxon>
        <taxon>Nyssa</taxon>
    </lineage>
</organism>
<dbReference type="InterPro" id="IPR045012">
    <property type="entry name" value="NLP"/>
</dbReference>
<dbReference type="AlphaFoldDB" id="A0A5J5A7F8"/>
<gene>
    <name evidence="1" type="ORF">F0562_007766</name>
</gene>
<name>A0A5J5A7F8_9ASTE</name>